<accession>A0A194VDN1</accession>
<evidence type="ECO:0000256" key="1">
    <source>
        <dbReference type="SAM" id="MobiDB-lite"/>
    </source>
</evidence>
<dbReference type="Proteomes" id="UP000078576">
    <property type="component" value="Unassembled WGS sequence"/>
</dbReference>
<proteinExistence type="predicted"/>
<sequence length="69" mass="7627">MPEDSLAITVNWRVMVGCEDLQGTRSAAAPPQSMWIWLLRSYSLNATDDGVDERSRSADSGKQSMPVIQ</sequence>
<dbReference type="AlphaFoldDB" id="A0A194VDN1"/>
<evidence type="ECO:0000313" key="2">
    <source>
        <dbReference type="EMBL" id="KUI61881.1"/>
    </source>
</evidence>
<name>A0A194VDN1_CYTMA</name>
<keyword evidence="3" id="KW-1185">Reference proteome</keyword>
<reference evidence="3" key="1">
    <citation type="submission" date="2014-12" db="EMBL/GenBank/DDBJ databases">
        <title>Genome Sequence of Valsa Canker Pathogens Uncovers a Specific Adaption of Colonization on Woody Bark.</title>
        <authorList>
            <person name="Yin Z."/>
            <person name="Liu H."/>
            <person name="Gao X."/>
            <person name="Li Z."/>
            <person name="Song N."/>
            <person name="Ke X."/>
            <person name="Dai Q."/>
            <person name="Wu Y."/>
            <person name="Sun Y."/>
            <person name="Xu J.-R."/>
            <person name="Kang Z.K."/>
            <person name="Wang L."/>
            <person name="Huang L."/>
        </authorList>
    </citation>
    <scope>NUCLEOTIDE SEQUENCE [LARGE SCALE GENOMIC DNA]</scope>
    <source>
        <strain evidence="3">SXYL134</strain>
    </source>
</reference>
<feature type="region of interest" description="Disordered" evidence="1">
    <location>
        <begin position="49"/>
        <end position="69"/>
    </location>
</feature>
<organism evidence="2 3">
    <name type="scientific">Cytospora mali</name>
    <name type="common">Apple Valsa canker fungus</name>
    <name type="synonym">Valsa mali</name>
    <dbReference type="NCBI Taxonomy" id="578113"/>
    <lineage>
        <taxon>Eukaryota</taxon>
        <taxon>Fungi</taxon>
        <taxon>Dikarya</taxon>
        <taxon>Ascomycota</taxon>
        <taxon>Pezizomycotina</taxon>
        <taxon>Sordariomycetes</taxon>
        <taxon>Sordariomycetidae</taxon>
        <taxon>Diaporthales</taxon>
        <taxon>Cytosporaceae</taxon>
        <taxon>Cytospora</taxon>
    </lineage>
</organism>
<protein>
    <submittedName>
        <fullName evidence="2">Uncharacterized protein</fullName>
    </submittedName>
</protein>
<evidence type="ECO:0000313" key="3">
    <source>
        <dbReference type="Proteomes" id="UP000078576"/>
    </source>
</evidence>
<dbReference type="EMBL" id="KN714790">
    <property type="protein sequence ID" value="KUI61881.1"/>
    <property type="molecule type" value="Genomic_DNA"/>
</dbReference>
<gene>
    <name evidence="2" type="ORF">VP1G_11348</name>
</gene>